<proteinExistence type="predicted"/>
<protein>
    <submittedName>
        <fullName evidence="1">Uncharacterized protein</fullName>
    </submittedName>
</protein>
<keyword evidence="2" id="KW-1185">Reference proteome</keyword>
<accession>A0A9Q0LEY4</accession>
<organism evidence="1 2">
    <name type="scientific">Anaeramoeba ignava</name>
    <name type="common">Anaerobic marine amoeba</name>
    <dbReference type="NCBI Taxonomy" id="1746090"/>
    <lineage>
        <taxon>Eukaryota</taxon>
        <taxon>Metamonada</taxon>
        <taxon>Anaeramoebidae</taxon>
        <taxon>Anaeramoeba</taxon>
    </lineage>
</organism>
<sequence length="121" mass="14479">MILKDFPEILILTTKKTNLFNKNKENINGKDDLFVPRDEKEEICQKYELIAIFHQNLFGRQNLSLLCGNQIKKSTVEINNFREIGISQEHFSDFFRNKRYWVFEINSQDNTNIGYRKENDE</sequence>
<gene>
    <name evidence="1" type="ORF">M0811_10472</name>
</gene>
<dbReference type="Proteomes" id="UP001149090">
    <property type="component" value="Unassembled WGS sequence"/>
</dbReference>
<reference evidence="1" key="1">
    <citation type="submission" date="2022-10" db="EMBL/GenBank/DDBJ databases">
        <title>Novel sulphate-reducing endosymbionts in the free-living metamonad Anaeramoeba.</title>
        <authorList>
            <person name="Jerlstrom-Hultqvist J."/>
            <person name="Cepicka I."/>
            <person name="Gallot-Lavallee L."/>
            <person name="Salas-Leiva D."/>
            <person name="Curtis B.A."/>
            <person name="Zahonova K."/>
            <person name="Pipaliya S."/>
            <person name="Dacks J."/>
            <person name="Roger A.J."/>
        </authorList>
    </citation>
    <scope>NUCLEOTIDE SEQUENCE</scope>
    <source>
        <strain evidence="1">BMAN</strain>
    </source>
</reference>
<evidence type="ECO:0000313" key="2">
    <source>
        <dbReference type="Proteomes" id="UP001149090"/>
    </source>
</evidence>
<comment type="caution">
    <text evidence="1">The sequence shown here is derived from an EMBL/GenBank/DDBJ whole genome shotgun (WGS) entry which is preliminary data.</text>
</comment>
<dbReference type="EMBL" id="JAPDFW010000090">
    <property type="protein sequence ID" value="KAJ5071200.1"/>
    <property type="molecule type" value="Genomic_DNA"/>
</dbReference>
<dbReference type="AlphaFoldDB" id="A0A9Q0LEY4"/>
<name>A0A9Q0LEY4_ANAIG</name>
<evidence type="ECO:0000313" key="1">
    <source>
        <dbReference type="EMBL" id="KAJ5071200.1"/>
    </source>
</evidence>